<organism evidence="1 2">
    <name type="scientific">Kitasatospora saccharophila</name>
    <dbReference type="NCBI Taxonomy" id="407973"/>
    <lineage>
        <taxon>Bacteria</taxon>
        <taxon>Bacillati</taxon>
        <taxon>Actinomycetota</taxon>
        <taxon>Actinomycetes</taxon>
        <taxon>Kitasatosporales</taxon>
        <taxon>Streptomycetaceae</taxon>
        <taxon>Kitasatospora</taxon>
    </lineage>
</organism>
<protein>
    <submittedName>
        <fullName evidence="1">Uncharacterized protein</fullName>
    </submittedName>
</protein>
<accession>A0ABN2XI32</accession>
<dbReference type="Proteomes" id="UP001500897">
    <property type="component" value="Unassembled WGS sequence"/>
</dbReference>
<name>A0ABN2XI32_9ACTN</name>
<evidence type="ECO:0000313" key="2">
    <source>
        <dbReference type="Proteomes" id="UP001500897"/>
    </source>
</evidence>
<dbReference type="RefSeq" id="WP_344555103.1">
    <property type="nucleotide sequence ID" value="NZ_BAAANS010000039.1"/>
</dbReference>
<keyword evidence="2" id="KW-1185">Reference proteome</keyword>
<reference evidence="2" key="1">
    <citation type="journal article" date="2019" name="Int. J. Syst. Evol. Microbiol.">
        <title>The Global Catalogue of Microorganisms (GCM) 10K type strain sequencing project: providing services to taxonomists for standard genome sequencing and annotation.</title>
        <authorList>
            <consortium name="The Broad Institute Genomics Platform"/>
            <consortium name="The Broad Institute Genome Sequencing Center for Infectious Disease"/>
            <person name="Wu L."/>
            <person name="Ma J."/>
        </authorList>
    </citation>
    <scope>NUCLEOTIDE SEQUENCE [LARGE SCALE GENOMIC DNA]</scope>
    <source>
        <strain evidence="2">JCM 14559</strain>
    </source>
</reference>
<proteinExistence type="predicted"/>
<gene>
    <name evidence="1" type="ORF">GCM10009759_51920</name>
</gene>
<dbReference type="EMBL" id="BAAANS010000039">
    <property type="protein sequence ID" value="GAA2110545.1"/>
    <property type="molecule type" value="Genomic_DNA"/>
</dbReference>
<evidence type="ECO:0000313" key="1">
    <source>
        <dbReference type="EMBL" id="GAA2110545.1"/>
    </source>
</evidence>
<comment type="caution">
    <text evidence="1">The sequence shown here is derived from an EMBL/GenBank/DDBJ whole genome shotgun (WGS) entry which is preliminary data.</text>
</comment>
<sequence length="146" mass="15969">MTRSSESLPVRGTTRHDEQGPLLVLDHRLDGHDTFLSGELDLGDGRAPVRIISLDDVTVLRPMHRVPVPAPVWSGMLHLPHGLRPRTIPTDLAEAAQRHGRDLDALDQAETRYALTFLGEATTESIRTARIEAIVSALPVTGMETA</sequence>